<dbReference type="PANTHER" id="PTHR21519">
    <property type="entry name" value="PDZ DOMAIN-CONTAINING PROTEIN 8"/>
    <property type="match status" value="1"/>
</dbReference>
<dbReference type="AlphaFoldDB" id="A0AAW2I135"/>
<dbReference type="GO" id="GO:0044233">
    <property type="term" value="C:mitochondria-associated endoplasmic reticulum membrane contact site"/>
    <property type="evidence" value="ECO:0007669"/>
    <property type="project" value="InterPro"/>
</dbReference>
<evidence type="ECO:0000313" key="12">
    <source>
        <dbReference type="EMBL" id="KAL0275829.1"/>
    </source>
</evidence>
<dbReference type="SMART" id="SM00109">
    <property type="entry name" value="C1"/>
    <property type="match status" value="1"/>
</dbReference>
<comment type="caution">
    <text evidence="12">The sequence shown here is derived from an EMBL/GenBank/DDBJ whole genome shotgun (WGS) entry which is preliminary data.</text>
</comment>
<dbReference type="GO" id="GO:0006869">
    <property type="term" value="P:lipid transport"/>
    <property type="evidence" value="ECO:0007669"/>
    <property type="project" value="UniProtKB-KW"/>
</dbReference>
<keyword evidence="9" id="KW-1133">Transmembrane helix</keyword>
<evidence type="ECO:0000259" key="11">
    <source>
        <dbReference type="PROSITE" id="PS51847"/>
    </source>
</evidence>
<dbReference type="InterPro" id="IPR031468">
    <property type="entry name" value="SMP_LBD"/>
</dbReference>
<dbReference type="PROSITE" id="PS00479">
    <property type="entry name" value="ZF_DAG_PE_1"/>
    <property type="match status" value="1"/>
</dbReference>
<comment type="subcellular location">
    <subcellularLocation>
        <location evidence="1">Membrane</location>
    </subcellularLocation>
</comment>
<dbReference type="PROSITE" id="PS51847">
    <property type="entry name" value="SMP"/>
    <property type="match status" value="1"/>
</dbReference>
<evidence type="ECO:0000256" key="7">
    <source>
        <dbReference type="ARBA" id="ARBA00023136"/>
    </source>
</evidence>
<dbReference type="CDD" id="cd21674">
    <property type="entry name" value="SMP_PDZD8"/>
    <property type="match status" value="1"/>
</dbReference>
<dbReference type="PANTHER" id="PTHR21519:SF1">
    <property type="entry name" value="PDZ DOMAIN-CONTAINING PROTEIN 8"/>
    <property type="match status" value="1"/>
</dbReference>
<keyword evidence="9" id="KW-0812">Transmembrane</keyword>
<dbReference type="SUPFAM" id="SSF49562">
    <property type="entry name" value="C2 domain (Calcium/lipid-binding domain, CaLB)"/>
    <property type="match status" value="1"/>
</dbReference>
<feature type="domain" description="Phorbol-ester/DAG-type" evidence="10">
    <location>
        <begin position="637"/>
        <end position="687"/>
    </location>
</feature>
<accession>A0AAW2I135</accession>
<dbReference type="Gene3D" id="2.60.40.150">
    <property type="entry name" value="C2 domain"/>
    <property type="match status" value="1"/>
</dbReference>
<dbReference type="SUPFAM" id="SSF57889">
    <property type="entry name" value="Cysteine-rich domain"/>
    <property type="match status" value="1"/>
</dbReference>
<dbReference type="GO" id="GO:0046872">
    <property type="term" value="F:metal ion binding"/>
    <property type="evidence" value="ECO:0007669"/>
    <property type="project" value="UniProtKB-KW"/>
</dbReference>
<dbReference type="InterPro" id="IPR002219">
    <property type="entry name" value="PKC_DAG/PE"/>
</dbReference>
<dbReference type="InterPro" id="IPR035892">
    <property type="entry name" value="C2_domain_sf"/>
</dbReference>
<proteinExistence type="predicted"/>
<dbReference type="GO" id="GO:0008289">
    <property type="term" value="F:lipid binding"/>
    <property type="evidence" value="ECO:0007669"/>
    <property type="project" value="UniProtKB-KW"/>
</dbReference>
<dbReference type="InterPro" id="IPR046349">
    <property type="entry name" value="C1-like_sf"/>
</dbReference>
<keyword evidence="3" id="KW-0479">Metal-binding</keyword>
<name>A0AAW2I135_9NEOP</name>
<dbReference type="EMBL" id="JARGDH010000002">
    <property type="protein sequence ID" value="KAL0275826.1"/>
    <property type="molecule type" value="Genomic_DNA"/>
</dbReference>
<feature type="domain" description="SMP-LTD" evidence="11">
    <location>
        <begin position="71"/>
        <end position="255"/>
    </location>
</feature>
<dbReference type="GO" id="GO:0051560">
    <property type="term" value="P:mitochondrial calcium ion homeostasis"/>
    <property type="evidence" value="ECO:0007669"/>
    <property type="project" value="InterPro"/>
</dbReference>
<gene>
    <name evidence="12" type="ORF">PYX00_003559</name>
</gene>
<protein>
    <recommendedName>
        <fullName evidence="13">PDZ domain-containing protein 8</fullName>
    </recommendedName>
</protein>
<evidence type="ECO:0000256" key="5">
    <source>
        <dbReference type="ARBA" id="ARBA00023055"/>
    </source>
</evidence>
<dbReference type="Pfam" id="PF26547">
    <property type="entry name" value="PDZD8_N"/>
    <property type="match status" value="1"/>
</dbReference>
<dbReference type="Gene3D" id="3.30.60.20">
    <property type="match status" value="1"/>
</dbReference>
<sequence length="936" mass="105662">MFLSWLTTVIGSIIIGVALTLFLQYYFYKKYFSTKECVVEENRIIHEPLFLPKIFANLISNTKISPGDTCMAVNLLLQFLFHELRDTEKVRKWFRRNLSWEFEQLLSSSAIGRMIANIKIREIHLGSEFPVLTNIGVQNIKTSENYSHIDTLDLKLDLSYTGNFRLVFDVSLLGKSAYVSVAVNELYGEGRLQFSRLPYSHWSFTFYNEPKLHLDVISQFRGRAYQQVTTLISNQIRRALRKKHTLPNYKMRYKPFFNVIPQERKVANIAAGQIQLIIHTISRLNEELANNREVYVLAGTDNLPWVEIRNYGNCNYFLLDVVIVKMSHNMGLYFKQNYIEEKDELCLVLDEINLVGFKTEEELQVGDVLVSVEGKRVNTVGQLNKLFKSMPSQFTLRVERKISNTKNSQPDTISNSGSSASISSVNCPINSGLRRRKGSESESCSSTPSTSLPGSPARRNYFRNPLEITKLTSTSQQEVPHLCDELCQKIIKTRCFPNNQVLTFDEVFNFNVKSCERFLNINVRAKENETQSDTLLGYVNIPLSYLETSDDYLKSLSWKPPDLLAVSSRNHKLACHNGFNPTLCYGDIVLTLQYVDISQPSLSSHSMGKVPEVVESDLTVSESTESLQETVEILDRKHDFVRTHFNGSIQCGFCGKKIWLKDAERCRECGMSIHKKCVAKCISESVCLSQSSQSSMTKITDDSTGSEATGVVSPITFNIEDTDSCSKMKTEINATNEDTTPHSTPKKGLGGLLANVASRSLKRVGSANNLVLPGGQFPSLHSKSLPPSPQQSPAPSRKPSLPTELSDEISSVLETLMQKGSSHGDLMHVAKESGKNLYEELDIAERKEKINDMVNKLKGAIDAELEARCLLEKEQNEEDEEKKAKTAFLIGKNNEKTQTLMILMLHFCAGLQHIQDLEEQEREMDDSVQDSPPQLT</sequence>
<feature type="compositionally biased region" description="Low complexity" evidence="8">
    <location>
        <begin position="414"/>
        <end position="424"/>
    </location>
</feature>
<evidence type="ECO:0000259" key="10">
    <source>
        <dbReference type="PROSITE" id="PS50081"/>
    </source>
</evidence>
<dbReference type="CDD" id="cd20825">
    <property type="entry name" value="C1_PDZD8"/>
    <property type="match status" value="1"/>
</dbReference>
<keyword evidence="7 9" id="KW-0472">Membrane</keyword>
<dbReference type="InterPro" id="IPR058801">
    <property type="entry name" value="PDZD8_N"/>
</dbReference>
<reference evidence="12" key="1">
    <citation type="journal article" date="2024" name="Gigascience">
        <title>Chromosome-level genome of the poultry shaft louse Menopon gallinae provides insight into the host-switching and adaptive evolution of parasitic lice.</title>
        <authorList>
            <person name="Xu Y."/>
            <person name="Ma L."/>
            <person name="Liu S."/>
            <person name="Liang Y."/>
            <person name="Liu Q."/>
            <person name="He Z."/>
            <person name="Tian L."/>
            <person name="Duan Y."/>
            <person name="Cai W."/>
            <person name="Li H."/>
            <person name="Song F."/>
        </authorList>
    </citation>
    <scope>NUCLEOTIDE SEQUENCE</scope>
    <source>
        <strain evidence="12">Cailab_2023a</strain>
    </source>
</reference>
<evidence type="ECO:0008006" key="13">
    <source>
        <dbReference type="Google" id="ProtNLM"/>
    </source>
</evidence>
<evidence type="ECO:0000256" key="4">
    <source>
        <dbReference type="ARBA" id="ARBA00022833"/>
    </source>
</evidence>
<dbReference type="PROSITE" id="PS50081">
    <property type="entry name" value="ZF_DAG_PE_2"/>
    <property type="match status" value="1"/>
</dbReference>
<evidence type="ECO:0000256" key="9">
    <source>
        <dbReference type="SAM" id="Phobius"/>
    </source>
</evidence>
<feature type="transmembrane region" description="Helical" evidence="9">
    <location>
        <begin position="6"/>
        <end position="28"/>
    </location>
</feature>
<dbReference type="Gene3D" id="2.30.42.10">
    <property type="match status" value="1"/>
</dbReference>
<evidence type="ECO:0000256" key="2">
    <source>
        <dbReference type="ARBA" id="ARBA00022448"/>
    </source>
</evidence>
<keyword evidence="4" id="KW-0862">Zinc</keyword>
<dbReference type="EMBL" id="JARGDH010000002">
    <property type="protein sequence ID" value="KAL0275829.1"/>
    <property type="molecule type" value="Genomic_DNA"/>
</dbReference>
<keyword evidence="2" id="KW-0813">Transport</keyword>
<evidence type="ECO:0000256" key="8">
    <source>
        <dbReference type="SAM" id="MobiDB-lite"/>
    </source>
</evidence>
<dbReference type="EMBL" id="JARGDH010000002">
    <property type="protein sequence ID" value="KAL0275825.1"/>
    <property type="molecule type" value="Genomic_DNA"/>
</dbReference>
<dbReference type="InterPro" id="IPR036034">
    <property type="entry name" value="PDZ_sf"/>
</dbReference>
<keyword evidence="6" id="KW-0446">Lipid-binding</keyword>
<keyword evidence="5" id="KW-0445">Lipid transport</keyword>
<evidence type="ECO:0000256" key="3">
    <source>
        <dbReference type="ARBA" id="ARBA00022723"/>
    </source>
</evidence>
<evidence type="ECO:0000256" key="6">
    <source>
        <dbReference type="ARBA" id="ARBA00023121"/>
    </source>
</evidence>
<feature type="region of interest" description="Disordered" evidence="8">
    <location>
        <begin position="405"/>
        <end position="459"/>
    </location>
</feature>
<dbReference type="GO" id="GO:0016020">
    <property type="term" value="C:membrane"/>
    <property type="evidence" value="ECO:0007669"/>
    <property type="project" value="UniProtKB-SubCell"/>
</dbReference>
<dbReference type="InterPro" id="IPR039275">
    <property type="entry name" value="PDZD8"/>
</dbReference>
<dbReference type="GO" id="GO:1990456">
    <property type="term" value="P:mitochondrion-endoplasmic reticulum membrane tethering"/>
    <property type="evidence" value="ECO:0007669"/>
    <property type="project" value="InterPro"/>
</dbReference>
<organism evidence="12">
    <name type="scientific">Menopon gallinae</name>
    <name type="common">poultry shaft louse</name>
    <dbReference type="NCBI Taxonomy" id="328185"/>
    <lineage>
        <taxon>Eukaryota</taxon>
        <taxon>Metazoa</taxon>
        <taxon>Ecdysozoa</taxon>
        <taxon>Arthropoda</taxon>
        <taxon>Hexapoda</taxon>
        <taxon>Insecta</taxon>
        <taxon>Pterygota</taxon>
        <taxon>Neoptera</taxon>
        <taxon>Paraneoptera</taxon>
        <taxon>Psocodea</taxon>
        <taxon>Troctomorpha</taxon>
        <taxon>Phthiraptera</taxon>
        <taxon>Amblycera</taxon>
        <taxon>Menoponidae</taxon>
        <taxon>Menopon</taxon>
    </lineage>
</organism>
<feature type="region of interest" description="Disordered" evidence="8">
    <location>
        <begin position="778"/>
        <end position="805"/>
    </location>
</feature>
<evidence type="ECO:0000256" key="1">
    <source>
        <dbReference type="ARBA" id="ARBA00004370"/>
    </source>
</evidence>
<feature type="compositionally biased region" description="Low complexity" evidence="8">
    <location>
        <begin position="441"/>
        <end position="455"/>
    </location>
</feature>
<dbReference type="GO" id="GO:0005739">
    <property type="term" value="C:mitochondrion"/>
    <property type="evidence" value="ECO:0007669"/>
    <property type="project" value="GOC"/>
</dbReference>